<keyword evidence="1" id="KW-0808">Transferase</keyword>
<comment type="caution">
    <text evidence="1">The sequence shown here is derived from an EMBL/GenBank/DDBJ whole genome shotgun (WGS) entry which is preliminary data.</text>
</comment>
<dbReference type="EMBL" id="PFPS01000082">
    <property type="protein sequence ID" value="PJA02215.1"/>
    <property type="molecule type" value="Genomic_DNA"/>
</dbReference>
<sequence>MYIVCLDLESILIPEIWLSVAKKKKIKELELTTRDLPDYEALMKRRLKILQAHNIKLRDIQKIIKKIEPLNGALSFLNWLRKRCPVIILSDTFIEFGNI</sequence>
<dbReference type="NCBIfam" id="NF010109">
    <property type="entry name" value="PRK13582.1"/>
    <property type="match status" value="1"/>
</dbReference>
<protein>
    <submittedName>
        <fullName evidence="1">Bifunctional phosphoserine phosphatase/homoserine phosphotransferase ThrH</fullName>
    </submittedName>
</protein>
<dbReference type="Proteomes" id="UP000231469">
    <property type="component" value="Unassembled WGS sequence"/>
</dbReference>
<reference evidence="2" key="1">
    <citation type="submission" date="2017-09" db="EMBL/GenBank/DDBJ databases">
        <title>Depth-based differentiation of microbial function through sediment-hosted aquifers and enrichment of novel symbionts in the deep terrestrial subsurface.</title>
        <authorList>
            <person name="Probst A.J."/>
            <person name="Ladd B."/>
            <person name="Jarett J.K."/>
            <person name="Geller-Mcgrath D.E."/>
            <person name="Sieber C.M.K."/>
            <person name="Emerson J.B."/>
            <person name="Anantharaman K."/>
            <person name="Thomas B.C."/>
            <person name="Malmstrom R."/>
            <person name="Stieglmeier M."/>
            <person name="Klingl A."/>
            <person name="Woyke T."/>
            <person name="Ryan C.M."/>
            <person name="Banfield J.F."/>
        </authorList>
    </citation>
    <scope>NUCLEOTIDE SEQUENCE [LARGE SCALE GENOMIC DNA]</scope>
</reference>
<feature type="non-terminal residue" evidence="1">
    <location>
        <position position="99"/>
    </location>
</feature>
<dbReference type="AlphaFoldDB" id="A0A2M7VK40"/>
<organism evidence="1 2">
    <name type="scientific">bacterium (Candidatus Gribaldobacteria) CG_4_10_14_0_2_um_filter_36_18</name>
    <dbReference type="NCBI Taxonomy" id="2014264"/>
    <lineage>
        <taxon>Bacteria</taxon>
        <taxon>Candidatus Gribaldobacteria</taxon>
    </lineage>
</organism>
<evidence type="ECO:0000313" key="2">
    <source>
        <dbReference type="Proteomes" id="UP000231469"/>
    </source>
</evidence>
<dbReference type="InterPro" id="IPR036412">
    <property type="entry name" value="HAD-like_sf"/>
</dbReference>
<dbReference type="GO" id="GO:0016740">
    <property type="term" value="F:transferase activity"/>
    <property type="evidence" value="ECO:0007669"/>
    <property type="project" value="UniProtKB-KW"/>
</dbReference>
<dbReference type="SUPFAM" id="SSF56784">
    <property type="entry name" value="HAD-like"/>
    <property type="match status" value="1"/>
</dbReference>
<accession>A0A2M7VK40</accession>
<gene>
    <name evidence="1" type="ORF">COX73_01940</name>
</gene>
<name>A0A2M7VK40_9BACT</name>
<evidence type="ECO:0000313" key="1">
    <source>
        <dbReference type="EMBL" id="PJA02215.1"/>
    </source>
</evidence>
<dbReference type="Gene3D" id="3.90.1470.10">
    <property type="entry name" value="thrh gene product, domain 2"/>
    <property type="match status" value="1"/>
</dbReference>
<proteinExistence type="predicted"/>